<sequence length="58" mass="6679">MTDLKPWQHQQPDEGRAHFLNRLMHSCYRCGHRENDLGALAKHEDRCADDDTKIGCSA</sequence>
<organism evidence="1 2">
    <name type="scientific">Saccharothrix ecbatanensis</name>
    <dbReference type="NCBI Taxonomy" id="1105145"/>
    <lineage>
        <taxon>Bacteria</taxon>
        <taxon>Bacillati</taxon>
        <taxon>Actinomycetota</taxon>
        <taxon>Actinomycetes</taxon>
        <taxon>Pseudonocardiales</taxon>
        <taxon>Pseudonocardiaceae</taxon>
        <taxon>Saccharothrix</taxon>
    </lineage>
</organism>
<keyword evidence="2" id="KW-1185">Reference proteome</keyword>
<accession>A0A7W9M0M3</accession>
<dbReference type="EMBL" id="JACHMO010000001">
    <property type="protein sequence ID" value="MBB5802917.1"/>
    <property type="molecule type" value="Genomic_DNA"/>
</dbReference>
<dbReference type="AlphaFoldDB" id="A0A7W9M0M3"/>
<reference evidence="1 2" key="1">
    <citation type="submission" date="2020-08" db="EMBL/GenBank/DDBJ databases">
        <title>Sequencing the genomes of 1000 actinobacteria strains.</title>
        <authorList>
            <person name="Klenk H.-P."/>
        </authorList>
    </citation>
    <scope>NUCLEOTIDE SEQUENCE [LARGE SCALE GENOMIC DNA]</scope>
    <source>
        <strain evidence="1 2">DSM 45486</strain>
    </source>
</reference>
<gene>
    <name evidence="1" type="ORF">F4560_002685</name>
</gene>
<protein>
    <submittedName>
        <fullName evidence="1">Uncharacterized protein</fullName>
    </submittedName>
</protein>
<proteinExistence type="predicted"/>
<comment type="caution">
    <text evidence="1">The sequence shown here is derived from an EMBL/GenBank/DDBJ whole genome shotgun (WGS) entry which is preliminary data.</text>
</comment>
<dbReference type="Proteomes" id="UP000552097">
    <property type="component" value="Unassembled WGS sequence"/>
</dbReference>
<name>A0A7W9M0M3_9PSEU</name>
<evidence type="ECO:0000313" key="1">
    <source>
        <dbReference type="EMBL" id="MBB5802917.1"/>
    </source>
</evidence>
<evidence type="ECO:0000313" key="2">
    <source>
        <dbReference type="Proteomes" id="UP000552097"/>
    </source>
</evidence>